<dbReference type="InterPro" id="IPR050240">
    <property type="entry name" value="DNA_pol_type-B"/>
</dbReference>
<evidence type="ECO:0000256" key="13">
    <source>
        <dbReference type="ARBA" id="ARBA00022839"/>
    </source>
</evidence>
<dbReference type="InterPro" id="IPR006133">
    <property type="entry name" value="DNA-dir_DNA_pol_B_exonuc"/>
</dbReference>
<dbReference type="EMBL" id="DS113266">
    <property type="protein sequence ID" value="EAY14750.1"/>
    <property type="molecule type" value="Genomic_DNA"/>
</dbReference>
<sequence length="1045" mass="119116">MSVSSLPTYYMRSNDPPPVFPDSWKRPQIVGKPGLDFCLIDLDYRIQSTPNFKYDTRKEGEVAVVDIHGCDNEGHSILCHVHGVIPYFYTSIPYNFTAEGLEELKNKLNSALSPFNKGNLVVYSCEFVEKRNIYGFTKEAKSRYVKVCTTLPKHVASCRRVLESNQIQLSCSPSYSFQTFESNVDFIIRYMDDVGITGCSWLKLEAQNYDIRRVNDRRSINQFEIDCNYNSIIPLGTECEYMKIPPMRILSFDIEVGGSPENFPTADNDPVIQICCYVAVQGEEHSRFSAAFILNTCTPIVGSALFQFENEKDLLINFQRFIQWVDPEIITGYNICGFDIPYLVERSIAIKANEFCELGRYVKEFSTCKETTKGTKQLGYRETKDVDINGRIQYDMMIAIKNDFKLRSYSLNAVSAQFIGDQKEDVHYSMISKLQNGSDTDRHRLAIYCVKDAYLPLQLMNKLLSVLTTIELSRVCHVPVNYVLNRGQQIRVFSQILYKSVRRNLIIPALTSQKSDDQYQGATVIEPSTGYYTTPIPTLDFNSLYPSIMIGHNICYSTLMTKPDPNVQYEKSPNHCFFAKHDEFPGVLPEILKELLAARKATKKLMEEATDPMQKKVFDKRQLALKISANSVYGFTGATVGKLPCLQISESVTAYGRSMIEMTKELVENKYNKQNGYSDDAHVIYGDTDSVMVNFGNITLEEAIKRGKEAANYVSDHFPPPIHIDFEKAYKPYLLISKKHYAGLLWTNHIKYDKIDAKGIEAVRRDNCRLVQGLVQKVLTLLLVKEDPGSAKVFVKKIVSDLVSDHIDLSFLVISKGLSKKADQYKGKQAHVELADRMMKRDPGSAPRMGDRIPFVMCDVGNGAKGYEKSEDPIWALEHSIPIDTKYYLENQLSGPLNRLFGPIIGEEKVKGLLEGKHTLDKRKTPMRIDESEKAKKGSLFAFVKVSKKCVCGRAAVADGKKPTCSQCDSRIREVYQEKMNLIRYTEEEFSKLWTYCQRCQNSLTNENICSSRDCPIFYRRKKVQLELEDTHKLLARFDDMIPFL</sequence>
<feature type="domain" description="C4-type zinc-finger of DNA polymerase delta" evidence="23">
    <location>
        <begin position="951"/>
        <end position="1021"/>
    </location>
</feature>
<dbReference type="SUPFAM" id="SSF53098">
    <property type="entry name" value="Ribonuclease H-like"/>
    <property type="match status" value="1"/>
</dbReference>
<dbReference type="FunFam" id="1.10.287.690:FF:000001">
    <property type="entry name" value="DNA polymerase"/>
    <property type="match status" value="1"/>
</dbReference>
<keyword evidence="17 20" id="KW-0238">DNA-binding</keyword>
<reference evidence="25" key="2">
    <citation type="journal article" date="2007" name="Science">
        <title>Draft genome sequence of the sexually transmitted pathogen Trichomonas vaginalis.</title>
        <authorList>
            <person name="Carlton J.M."/>
            <person name="Hirt R.P."/>
            <person name="Silva J.C."/>
            <person name="Delcher A.L."/>
            <person name="Schatz M."/>
            <person name="Zhao Q."/>
            <person name="Wortman J.R."/>
            <person name="Bidwell S.L."/>
            <person name="Alsmark U.C.M."/>
            <person name="Besteiro S."/>
            <person name="Sicheritz-Ponten T."/>
            <person name="Noel C.J."/>
            <person name="Dacks J.B."/>
            <person name="Foster P.G."/>
            <person name="Simillion C."/>
            <person name="Van de Peer Y."/>
            <person name="Miranda-Saavedra D."/>
            <person name="Barton G.J."/>
            <person name="Westrop G.D."/>
            <person name="Mueller S."/>
            <person name="Dessi D."/>
            <person name="Fiori P.L."/>
            <person name="Ren Q."/>
            <person name="Paulsen I."/>
            <person name="Zhang H."/>
            <person name="Bastida-Corcuera F.D."/>
            <person name="Simoes-Barbosa A."/>
            <person name="Brown M.T."/>
            <person name="Hayes R.D."/>
            <person name="Mukherjee M."/>
            <person name="Okumura C.Y."/>
            <person name="Schneider R."/>
            <person name="Smith A.J."/>
            <person name="Vanacova S."/>
            <person name="Villalvazo M."/>
            <person name="Haas B.J."/>
            <person name="Pertea M."/>
            <person name="Feldblyum T.V."/>
            <person name="Utterback T.R."/>
            <person name="Shu C.L."/>
            <person name="Osoegawa K."/>
            <person name="de Jong P.J."/>
            <person name="Hrdy I."/>
            <person name="Horvathova L."/>
            <person name="Zubacova Z."/>
            <person name="Dolezal P."/>
            <person name="Malik S.B."/>
            <person name="Logsdon J.M. Jr."/>
            <person name="Henze K."/>
            <person name="Gupta A."/>
            <person name="Wang C.C."/>
            <person name="Dunne R.L."/>
            <person name="Upcroft J.A."/>
            <person name="Upcroft P."/>
            <person name="White O."/>
            <person name="Salzberg S.L."/>
            <person name="Tang P."/>
            <person name="Chiu C.-H."/>
            <person name="Lee Y.-S."/>
            <person name="Embley T.M."/>
            <person name="Coombs G.H."/>
            <person name="Mottram J.C."/>
            <person name="Tachezy J."/>
            <person name="Fraser-Liggett C.M."/>
            <person name="Johnson P.J."/>
        </authorList>
    </citation>
    <scope>NUCLEOTIDE SEQUENCE [LARGE SCALE GENOMIC DNA]</scope>
    <source>
        <strain evidence="25">G3</strain>
    </source>
</reference>
<evidence type="ECO:0000256" key="15">
    <source>
        <dbReference type="ARBA" id="ARBA00023004"/>
    </source>
</evidence>
<evidence type="ECO:0000256" key="17">
    <source>
        <dbReference type="ARBA" id="ARBA00023125"/>
    </source>
</evidence>
<keyword evidence="26" id="KW-1185">Reference proteome</keyword>
<dbReference type="Proteomes" id="UP000001542">
    <property type="component" value="Unassembled WGS sequence"/>
</dbReference>
<dbReference type="GO" id="GO:0006297">
    <property type="term" value="P:nucleotide-excision repair, DNA gap filling"/>
    <property type="evidence" value="ECO:0000318"/>
    <property type="project" value="GO_Central"/>
</dbReference>
<keyword evidence="16 20" id="KW-0411">Iron-sulfur</keyword>
<dbReference type="Pfam" id="PF14260">
    <property type="entry name" value="zf-C4pol"/>
    <property type="match status" value="1"/>
</dbReference>
<dbReference type="GO" id="GO:0003887">
    <property type="term" value="F:DNA-directed DNA polymerase activity"/>
    <property type="evidence" value="ECO:0000318"/>
    <property type="project" value="GO_Central"/>
</dbReference>
<evidence type="ECO:0000259" key="21">
    <source>
        <dbReference type="Pfam" id="PF00136"/>
    </source>
</evidence>
<dbReference type="PRINTS" id="PR00106">
    <property type="entry name" value="DNAPOLB"/>
</dbReference>
<feature type="domain" description="DNA polymerase delta/zeta catalytic subunit N-terminal" evidence="24">
    <location>
        <begin position="83"/>
        <end position="155"/>
    </location>
</feature>
<evidence type="ECO:0000313" key="26">
    <source>
        <dbReference type="Proteomes" id="UP000001542"/>
    </source>
</evidence>
<dbReference type="InterPro" id="IPR006134">
    <property type="entry name" value="DNA-dir_DNA_pol_B_multi_dom"/>
</dbReference>
<keyword evidence="8" id="KW-0540">Nuclease</keyword>
<keyword evidence="15 20" id="KW-0408">Iron</keyword>
<comment type="similarity">
    <text evidence="3 20">Belongs to the DNA polymerase type-B family.</text>
</comment>
<dbReference type="Gene3D" id="1.10.287.690">
    <property type="entry name" value="Helix hairpin bin"/>
    <property type="match status" value="1"/>
</dbReference>
<keyword evidence="6 20" id="KW-0548">Nucleotidyltransferase</keyword>
<evidence type="ECO:0000313" key="25">
    <source>
        <dbReference type="EMBL" id="EAY14750.1"/>
    </source>
</evidence>
<keyword evidence="14 20" id="KW-0239">DNA-directed DNA polymerase</keyword>
<keyword evidence="12 20" id="KW-0862">Zinc</keyword>
<dbReference type="eggNOG" id="KOG0969">
    <property type="taxonomic scope" value="Eukaryota"/>
</dbReference>
<evidence type="ECO:0000256" key="12">
    <source>
        <dbReference type="ARBA" id="ARBA00022833"/>
    </source>
</evidence>
<evidence type="ECO:0000256" key="7">
    <source>
        <dbReference type="ARBA" id="ARBA00022705"/>
    </source>
</evidence>
<accession>A2DY14</accession>
<dbReference type="InterPro" id="IPR025687">
    <property type="entry name" value="Znf-C4pol"/>
</dbReference>
<evidence type="ECO:0000256" key="3">
    <source>
        <dbReference type="ARBA" id="ARBA00005755"/>
    </source>
</evidence>
<dbReference type="FunFam" id="3.30.342.10:FF:000016">
    <property type="entry name" value="DNA polymerase"/>
    <property type="match status" value="1"/>
</dbReference>
<keyword evidence="4 20" id="KW-0004">4Fe-4S</keyword>
<dbReference type="GO" id="GO:0008296">
    <property type="term" value="F:3'-5'-DNA exonuclease activity"/>
    <property type="evidence" value="ECO:0000318"/>
    <property type="project" value="GO_Central"/>
</dbReference>
<dbReference type="SUPFAM" id="SSF56672">
    <property type="entry name" value="DNA/RNA polymerases"/>
    <property type="match status" value="1"/>
</dbReference>
<dbReference type="SMR" id="A2DY14"/>
<keyword evidence="5 20" id="KW-0808">Transferase</keyword>
<organism evidence="25 26">
    <name type="scientific">Trichomonas vaginalis (strain ATCC PRA-98 / G3)</name>
    <dbReference type="NCBI Taxonomy" id="412133"/>
    <lineage>
        <taxon>Eukaryota</taxon>
        <taxon>Metamonada</taxon>
        <taxon>Parabasalia</taxon>
        <taxon>Trichomonadida</taxon>
        <taxon>Trichomonadidae</taxon>
        <taxon>Trichomonas</taxon>
    </lineage>
</organism>
<keyword evidence="9 20" id="KW-0479">Metal-binding</keyword>
<dbReference type="GO" id="GO:0043625">
    <property type="term" value="C:delta DNA polymerase complex"/>
    <property type="evidence" value="ECO:0000318"/>
    <property type="project" value="GO_Central"/>
</dbReference>
<evidence type="ECO:0000259" key="22">
    <source>
        <dbReference type="Pfam" id="PF03104"/>
    </source>
</evidence>
<dbReference type="Pfam" id="PF00136">
    <property type="entry name" value="DNA_pol_B"/>
    <property type="match status" value="1"/>
</dbReference>
<dbReference type="InterPro" id="IPR056435">
    <property type="entry name" value="DPOD/Z_N"/>
</dbReference>
<dbReference type="InterPro" id="IPR036397">
    <property type="entry name" value="RNaseH_sf"/>
</dbReference>
<dbReference type="AlphaFoldDB" id="A2DY14"/>
<dbReference type="GO" id="GO:0006261">
    <property type="term" value="P:DNA-templated DNA replication"/>
    <property type="evidence" value="ECO:0000318"/>
    <property type="project" value="GO_Central"/>
</dbReference>
<dbReference type="Gene3D" id="3.90.1600.10">
    <property type="entry name" value="Palm domain of DNA polymerase"/>
    <property type="match status" value="1"/>
</dbReference>
<dbReference type="FunFam" id="3.30.420.10:FF:000004">
    <property type="entry name" value="DNA polymerase"/>
    <property type="match status" value="1"/>
</dbReference>
<evidence type="ECO:0000256" key="18">
    <source>
        <dbReference type="ARBA" id="ARBA00023242"/>
    </source>
</evidence>
<evidence type="ECO:0000256" key="10">
    <source>
        <dbReference type="ARBA" id="ARBA00022771"/>
    </source>
</evidence>
<evidence type="ECO:0000256" key="11">
    <source>
        <dbReference type="ARBA" id="ARBA00022801"/>
    </source>
</evidence>
<reference evidence="25" key="1">
    <citation type="submission" date="2006-10" db="EMBL/GenBank/DDBJ databases">
        <authorList>
            <person name="Amadeo P."/>
            <person name="Zhao Q."/>
            <person name="Wortman J."/>
            <person name="Fraser-Liggett C."/>
            <person name="Carlton J."/>
        </authorList>
    </citation>
    <scope>NUCLEOTIDE SEQUENCE</scope>
    <source>
        <strain evidence="25">G3</strain>
    </source>
</reference>
<dbReference type="GO" id="GO:0045004">
    <property type="term" value="P:DNA replication proofreading"/>
    <property type="evidence" value="ECO:0000318"/>
    <property type="project" value="GO_Central"/>
</dbReference>
<evidence type="ECO:0000259" key="24">
    <source>
        <dbReference type="Pfam" id="PF24055"/>
    </source>
</evidence>
<dbReference type="NCBIfam" id="TIGR00592">
    <property type="entry name" value="pol2"/>
    <property type="match status" value="1"/>
</dbReference>
<comment type="catalytic activity">
    <reaction evidence="19 20">
        <text>DNA(n) + a 2'-deoxyribonucleoside 5'-triphosphate = DNA(n+1) + diphosphate</text>
        <dbReference type="Rhea" id="RHEA:22508"/>
        <dbReference type="Rhea" id="RHEA-COMP:17339"/>
        <dbReference type="Rhea" id="RHEA-COMP:17340"/>
        <dbReference type="ChEBI" id="CHEBI:33019"/>
        <dbReference type="ChEBI" id="CHEBI:61560"/>
        <dbReference type="ChEBI" id="CHEBI:173112"/>
        <dbReference type="EC" id="2.7.7.7"/>
    </reaction>
</comment>
<dbReference type="VEuPathDB" id="TrichDB:TVAG_038580"/>
<evidence type="ECO:0000256" key="2">
    <source>
        <dbReference type="ARBA" id="ARBA00004123"/>
    </source>
</evidence>
<evidence type="ECO:0000256" key="4">
    <source>
        <dbReference type="ARBA" id="ARBA00022485"/>
    </source>
</evidence>
<dbReference type="InterPro" id="IPR023211">
    <property type="entry name" value="DNA_pol_palm_dom_sf"/>
</dbReference>
<dbReference type="Pfam" id="PF03104">
    <property type="entry name" value="DNA_pol_B_exo1"/>
    <property type="match status" value="1"/>
</dbReference>
<keyword evidence="11" id="KW-0378">Hydrolase</keyword>
<dbReference type="PROSITE" id="PS00116">
    <property type="entry name" value="DNA_POLYMERASE_B"/>
    <property type="match status" value="1"/>
</dbReference>
<dbReference type="CDD" id="cd05533">
    <property type="entry name" value="POLBc_delta"/>
    <property type="match status" value="1"/>
</dbReference>
<keyword evidence="7 20" id="KW-0235">DNA replication</keyword>
<dbReference type="PANTHER" id="PTHR10322">
    <property type="entry name" value="DNA POLYMERASE CATALYTIC SUBUNIT"/>
    <property type="match status" value="1"/>
</dbReference>
<dbReference type="GO" id="GO:0003677">
    <property type="term" value="F:DNA binding"/>
    <property type="evidence" value="ECO:0007669"/>
    <property type="project" value="UniProtKB-KW"/>
</dbReference>
<dbReference type="Gene3D" id="3.30.420.10">
    <property type="entry name" value="Ribonuclease H-like superfamily/Ribonuclease H"/>
    <property type="match status" value="1"/>
</dbReference>
<gene>
    <name evidence="25" type="ORF">TVAG_038580</name>
</gene>
<dbReference type="InterPro" id="IPR017964">
    <property type="entry name" value="DNA-dir_DNA_pol_B_CS"/>
</dbReference>
<dbReference type="RefSeq" id="XP_001326973.1">
    <property type="nucleotide sequence ID" value="XM_001326938.1"/>
</dbReference>
<dbReference type="GO" id="GO:0008270">
    <property type="term" value="F:zinc ion binding"/>
    <property type="evidence" value="ECO:0007669"/>
    <property type="project" value="UniProtKB-KW"/>
</dbReference>
<protein>
    <recommendedName>
        <fullName evidence="20">DNA polymerase</fullName>
        <ecNumber evidence="20">2.7.7.7</ecNumber>
    </recommendedName>
</protein>
<proteinExistence type="inferred from homology"/>
<comment type="cofactor">
    <cofactor evidence="1 20">
        <name>[4Fe-4S] cluster</name>
        <dbReference type="ChEBI" id="CHEBI:49883"/>
    </cofactor>
</comment>
<comment type="subcellular location">
    <subcellularLocation>
        <location evidence="2 20">Nucleus</location>
    </subcellularLocation>
</comment>
<evidence type="ECO:0000256" key="20">
    <source>
        <dbReference type="RuleBase" id="RU000442"/>
    </source>
</evidence>
<dbReference type="EC" id="2.7.7.7" evidence="20"/>
<dbReference type="PANTHER" id="PTHR10322:SF23">
    <property type="entry name" value="DNA POLYMERASE DELTA CATALYTIC SUBUNIT"/>
    <property type="match status" value="1"/>
</dbReference>
<evidence type="ECO:0000256" key="6">
    <source>
        <dbReference type="ARBA" id="ARBA00022695"/>
    </source>
</evidence>
<dbReference type="Pfam" id="PF24055">
    <property type="entry name" value="POL3_N"/>
    <property type="match status" value="1"/>
</dbReference>
<dbReference type="STRING" id="5722.A2DY14"/>
<feature type="domain" description="DNA-directed DNA polymerase family B exonuclease" evidence="22">
    <location>
        <begin position="178"/>
        <end position="414"/>
    </location>
</feature>
<evidence type="ECO:0000256" key="9">
    <source>
        <dbReference type="ARBA" id="ARBA00022723"/>
    </source>
</evidence>
<dbReference type="CDD" id="cd05777">
    <property type="entry name" value="DNA_polB_delta_exo"/>
    <property type="match status" value="1"/>
</dbReference>
<dbReference type="GO" id="GO:0006287">
    <property type="term" value="P:base-excision repair, gap-filling"/>
    <property type="evidence" value="ECO:0000318"/>
    <property type="project" value="GO_Central"/>
</dbReference>
<keyword evidence="18 20" id="KW-0539">Nucleus</keyword>
<evidence type="ECO:0000256" key="8">
    <source>
        <dbReference type="ARBA" id="ARBA00022722"/>
    </source>
</evidence>
<dbReference type="InterPro" id="IPR012337">
    <property type="entry name" value="RNaseH-like_sf"/>
</dbReference>
<keyword evidence="10 20" id="KW-0863">Zinc-finger</keyword>
<dbReference type="GO" id="GO:0000166">
    <property type="term" value="F:nucleotide binding"/>
    <property type="evidence" value="ECO:0007669"/>
    <property type="project" value="InterPro"/>
</dbReference>
<dbReference type="FunCoup" id="A2DY14">
    <property type="interactions" value="511"/>
</dbReference>
<dbReference type="OMA" id="CNNCRPR"/>
<evidence type="ECO:0000256" key="16">
    <source>
        <dbReference type="ARBA" id="ARBA00023014"/>
    </source>
</evidence>
<evidence type="ECO:0000256" key="1">
    <source>
        <dbReference type="ARBA" id="ARBA00001966"/>
    </source>
</evidence>
<keyword evidence="13" id="KW-0269">Exonuclease</keyword>
<feature type="domain" description="DNA-directed DNA polymerase family B multifunctional" evidence="21">
    <location>
        <begin position="478"/>
        <end position="904"/>
    </location>
</feature>
<dbReference type="InterPro" id="IPR042087">
    <property type="entry name" value="DNA_pol_B_thumb"/>
</dbReference>
<dbReference type="OrthoDB" id="2414538at2759"/>
<evidence type="ECO:0000256" key="14">
    <source>
        <dbReference type="ARBA" id="ARBA00022932"/>
    </source>
</evidence>
<dbReference type="InterPro" id="IPR043502">
    <property type="entry name" value="DNA/RNA_pol_sf"/>
</dbReference>
<dbReference type="VEuPathDB" id="TrichDB:TVAGG3_0960650"/>
<dbReference type="KEGG" id="tva:4772743"/>
<dbReference type="Gene3D" id="1.10.132.60">
    <property type="entry name" value="DNA polymerase family B, C-terminal domain"/>
    <property type="match status" value="1"/>
</dbReference>
<dbReference type="InterPro" id="IPR006172">
    <property type="entry name" value="DNA-dir_DNA_pol_B"/>
</dbReference>
<dbReference type="InParanoid" id="A2DY14"/>
<dbReference type="GO" id="GO:0051539">
    <property type="term" value="F:4 iron, 4 sulfur cluster binding"/>
    <property type="evidence" value="ECO:0007669"/>
    <property type="project" value="UniProtKB-KW"/>
</dbReference>
<name>A2DY14_TRIV3</name>
<dbReference type="SMART" id="SM00486">
    <property type="entry name" value="POLBc"/>
    <property type="match status" value="1"/>
</dbReference>
<evidence type="ECO:0000259" key="23">
    <source>
        <dbReference type="Pfam" id="PF14260"/>
    </source>
</evidence>
<evidence type="ECO:0000256" key="19">
    <source>
        <dbReference type="ARBA" id="ARBA00049244"/>
    </source>
</evidence>
<dbReference type="Gene3D" id="3.30.342.10">
    <property type="entry name" value="DNA Polymerase, chain B, domain 1"/>
    <property type="match status" value="1"/>
</dbReference>
<evidence type="ECO:0000256" key="5">
    <source>
        <dbReference type="ARBA" id="ARBA00022679"/>
    </source>
</evidence>